<evidence type="ECO:0000256" key="6">
    <source>
        <dbReference type="ARBA" id="ARBA00023277"/>
    </source>
</evidence>
<organism evidence="15 16">
    <name type="scientific">Aliidongia dinghuensis</name>
    <dbReference type="NCBI Taxonomy" id="1867774"/>
    <lineage>
        <taxon>Bacteria</taxon>
        <taxon>Pseudomonadati</taxon>
        <taxon>Pseudomonadota</taxon>
        <taxon>Alphaproteobacteria</taxon>
        <taxon>Rhodospirillales</taxon>
        <taxon>Dongiaceae</taxon>
        <taxon>Aliidongia</taxon>
    </lineage>
</organism>
<keyword evidence="2" id="KW-0808">Transferase</keyword>
<dbReference type="RefSeq" id="WP_189042065.1">
    <property type="nucleotide sequence ID" value="NZ_BMJQ01000001.1"/>
</dbReference>
<evidence type="ECO:0000256" key="3">
    <source>
        <dbReference type="ARBA" id="ARBA00022741"/>
    </source>
</evidence>
<name>A0A8J2YPB7_9PROT</name>
<dbReference type="InterPro" id="IPR037051">
    <property type="entry name" value="4-carb_acid_sugar_kinase_N_sf"/>
</dbReference>
<sequence>MAILLGAIADDFTGATDLANTLVRQGMRTVQLIDVPTEPFERMDLDEVDAIVVALKSRTIPAADAIDQSLAALGWLEAAGARQILFKYCSTFDSTPAGNIGPVAEALMTAMGVDFTIYCPAFPENGRTIFKGYLFVGDGLLSESGMRDHPLTPMRDSNLVRVLAQQTTRPVGLVPLSAVSAGPGAVRVVFDRLRGAGTAHAIVDAASDDDLIRLGEAAAQLRLITGGSGLALGLPANFRRQGLLADHGMDAAMAVDLGGASAVLSGSCSVATLAQNAYMRARRPSFQLDPLALATGDDQIDDALDWAERHLGPAPILISASAAPADVRAAQEALGRERAGTVVEEALARIAAGLVERGVRRLVVAGGESSGAVVKALGITALGIGRQIDPGVPWTVASGGDRPPLALALKSGNFGGEDFFLRAFA</sequence>
<dbReference type="AlphaFoldDB" id="A0A8J2YPB7"/>
<comment type="caution">
    <text evidence="15">The sequence shown here is derived from an EMBL/GenBank/DDBJ whole genome shotgun (WGS) entry which is preliminary data.</text>
</comment>
<dbReference type="InterPro" id="IPR042213">
    <property type="entry name" value="NBD_C_sf"/>
</dbReference>
<dbReference type="InterPro" id="IPR010737">
    <property type="entry name" value="4-carb_acid_sugar_kinase_N"/>
</dbReference>
<evidence type="ECO:0000256" key="2">
    <source>
        <dbReference type="ARBA" id="ARBA00022679"/>
    </source>
</evidence>
<dbReference type="SUPFAM" id="SSF142764">
    <property type="entry name" value="YgbK-like"/>
    <property type="match status" value="1"/>
</dbReference>
<evidence type="ECO:0000256" key="9">
    <source>
        <dbReference type="ARBA" id="ARBA00037335"/>
    </source>
</evidence>
<evidence type="ECO:0000256" key="10">
    <source>
        <dbReference type="ARBA" id="ARBA00039095"/>
    </source>
</evidence>
<evidence type="ECO:0000256" key="1">
    <source>
        <dbReference type="ARBA" id="ARBA00005715"/>
    </source>
</evidence>
<dbReference type="InterPro" id="IPR031475">
    <property type="entry name" value="NBD_C"/>
</dbReference>
<accession>A0A8J2YPB7</accession>
<feature type="domain" description="Four-carbon acid sugar kinase N-terminal" evidence="13">
    <location>
        <begin position="5"/>
        <end position="233"/>
    </location>
</feature>
<dbReference type="Gene3D" id="3.40.980.20">
    <property type="entry name" value="Four-carbon acid sugar kinase, nucleotide binding domain"/>
    <property type="match status" value="1"/>
</dbReference>
<comment type="similarity">
    <text evidence="1">Belongs to the four-carbon acid sugar kinase family.</text>
</comment>
<reference evidence="15" key="2">
    <citation type="submission" date="2020-09" db="EMBL/GenBank/DDBJ databases">
        <authorList>
            <person name="Sun Q."/>
            <person name="Zhou Y."/>
        </authorList>
    </citation>
    <scope>NUCLEOTIDE SEQUENCE</scope>
    <source>
        <strain evidence="15">CGMCC 1.15725</strain>
    </source>
</reference>
<keyword evidence="16" id="KW-1185">Reference proteome</keyword>
<reference evidence="15" key="1">
    <citation type="journal article" date="2014" name="Int. J. Syst. Evol. Microbiol.">
        <title>Complete genome sequence of Corynebacterium casei LMG S-19264T (=DSM 44701T), isolated from a smear-ripened cheese.</title>
        <authorList>
            <consortium name="US DOE Joint Genome Institute (JGI-PGF)"/>
            <person name="Walter F."/>
            <person name="Albersmeier A."/>
            <person name="Kalinowski J."/>
            <person name="Ruckert C."/>
        </authorList>
    </citation>
    <scope>NUCLEOTIDE SEQUENCE</scope>
    <source>
        <strain evidence="15">CGMCC 1.15725</strain>
    </source>
</reference>
<dbReference type="EMBL" id="BMJQ01000001">
    <property type="protein sequence ID" value="GGF02440.1"/>
    <property type="molecule type" value="Genomic_DNA"/>
</dbReference>
<gene>
    <name evidence="15" type="ORF">GCM10011611_04930</name>
</gene>
<keyword evidence="4 15" id="KW-0418">Kinase</keyword>
<dbReference type="NCBIfam" id="NF043035">
    <property type="entry name" value="OxoTetrKin"/>
    <property type="match status" value="1"/>
</dbReference>
<evidence type="ECO:0000313" key="16">
    <source>
        <dbReference type="Proteomes" id="UP000646365"/>
    </source>
</evidence>
<comment type="catalytic activity">
    <reaction evidence="7">
        <text>3-dehydro-L-erythronate + ATP = 3-dehydro-4-O-phospho-L-erythronate + ADP + H(+)</text>
        <dbReference type="Rhea" id="RHEA:52552"/>
        <dbReference type="ChEBI" id="CHEBI:15378"/>
        <dbReference type="ChEBI" id="CHEBI:30616"/>
        <dbReference type="ChEBI" id="CHEBI:136592"/>
        <dbReference type="ChEBI" id="CHEBI:136670"/>
        <dbReference type="ChEBI" id="CHEBI:456216"/>
        <dbReference type="EC" id="2.7.1.217"/>
    </reaction>
</comment>
<evidence type="ECO:0000256" key="11">
    <source>
        <dbReference type="ARBA" id="ARBA00039461"/>
    </source>
</evidence>
<keyword evidence="3" id="KW-0547">Nucleotide-binding</keyword>
<comment type="catalytic activity">
    <reaction evidence="8">
        <text>3-dehydro-D-erythronate + ATP = 3-dehydro-4-O-phospho-D-erythronate + ADP + H(+)</text>
        <dbReference type="Rhea" id="RHEA:52556"/>
        <dbReference type="ChEBI" id="CHEBI:15378"/>
        <dbReference type="ChEBI" id="CHEBI:30616"/>
        <dbReference type="ChEBI" id="CHEBI:57958"/>
        <dbReference type="ChEBI" id="CHEBI:136593"/>
        <dbReference type="ChEBI" id="CHEBI:456216"/>
        <dbReference type="EC" id="2.7.1.217"/>
    </reaction>
</comment>
<dbReference type="EC" id="2.7.1.217" evidence="10"/>
<keyword evidence="5" id="KW-0067">ATP-binding</keyword>
<evidence type="ECO:0000256" key="5">
    <source>
        <dbReference type="ARBA" id="ARBA00022840"/>
    </source>
</evidence>
<dbReference type="InterPro" id="IPR050007">
    <property type="entry name" value="OtnK"/>
</dbReference>
<proteinExistence type="inferred from homology"/>
<evidence type="ECO:0000259" key="14">
    <source>
        <dbReference type="Pfam" id="PF17042"/>
    </source>
</evidence>
<protein>
    <recommendedName>
        <fullName evidence="11">3-oxo-tetronate kinase</fullName>
        <ecNumber evidence="10">2.7.1.217</ecNumber>
    </recommendedName>
    <alternativeName>
        <fullName evidence="12">3-dehydrotetronate 4-kinase</fullName>
    </alternativeName>
</protein>
<evidence type="ECO:0000256" key="8">
    <source>
        <dbReference type="ARBA" id="ARBA00036346"/>
    </source>
</evidence>
<evidence type="ECO:0000256" key="12">
    <source>
        <dbReference type="ARBA" id="ARBA00041377"/>
    </source>
</evidence>
<dbReference type="Proteomes" id="UP000646365">
    <property type="component" value="Unassembled WGS sequence"/>
</dbReference>
<comment type="function">
    <text evidence="9">Catalyzes the ATP-dependent phosphorylation of 3-oxo-tetronate to 3-oxo-tetronate 4-phosphate.</text>
</comment>
<evidence type="ECO:0000259" key="13">
    <source>
        <dbReference type="Pfam" id="PF07005"/>
    </source>
</evidence>
<evidence type="ECO:0000256" key="4">
    <source>
        <dbReference type="ARBA" id="ARBA00022777"/>
    </source>
</evidence>
<keyword evidence="6" id="KW-0119">Carbohydrate metabolism</keyword>
<dbReference type="Pfam" id="PF17042">
    <property type="entry name" value="NBD_C"/>
    <property type="match status" value="1"/>
</dbReference>
<dbReference type="GO" id="GO:0005524">
    <property type="term" value="F:ATP binding"/>
    <property type="evidence" value="ECO:0007669"/>
    <property type="project" value="UniProtKB-KW"/>
</dbReference>
<evidence type="ECO:0000256" key="7">
    <source>
        <dbReference type="ARBA" id="ARBA00035898"/>
    </source>
</evidence>
<dbReference type="Gene3D" id="3.40.50.10840">
    <property type="entry name" value="Putative sugar-binding, N-terminal domain"/>
    <property type="match status" value="1"/>
</dbReference>
<dbReference type="GO" id="GO:0016301">
    <property type="term" value="F:kinase activity"/>
    <property type="evidence" value="ECO:0007669"/>
    <property type="project" value="UniProtKB-KW"/>
</dbReference>
<dbReference type="Pfam" id="PF07005">
    <property type="entry name" value="SBD_N"/>
    <property type="match status" value="1"/>
</dbReference>
<feature type="domain" description="Four-carbon acid sugar kinase nucleotide binding" evidence="14">
    <location>
        <begin position="262"/>
        <end position="420"/>
    </location>
</feature>
<evidence type="ECO:0000313" key="15">
    <source>
        <dbReference type="EMBL" id="GGF02440.1"/>
    </source>
</evidence>